<feature type="transmembrane region" description="Helical" evidence="2">
    <location>
        <begin position="44"/>
        <end position="64"/>
    </location>
</feature>
<dbReference type="EMBL" id="AE013598">
    <property type="protein sequence ID" value="AAW73776.1"/>
    <property type="molecule type" value="Genomic_DNA"/>
</dbReference>
<keyword evidence="2" id="KW-1133">Transmembrane helix</keyword>
<keyword evidence="1" id="KW-0175">Coiled coil</keyword>
<evidence type="ECO:0008006" key="5">
    <source>
        <dbReference type="Google" id="ProtNLM"/>
    </source>
</evidence>
<accession>Q5H5J4</accession>
<dbReference type="Pfam" id="PF20567">
    <property type="entry name" value="DUF6776"/>
    <property type="match status" value="1"/>
</dbReference>
<keyword evidence="4" id="KW-1185">Reference proteome</keyword>
<organism evidence="3 4">
    <name type="scientific">Xanthomonas oryzae pv. oryzae (strain KACC10331 / KXO85)</name>
    <dbReference type="NCBI Taxonomy" id="291331"/>
    <lineage>
        <taxon>Bacteria</taxon>
        <taxon>Pseudomonadati</taxon>
        <taxon>Pseudomonadota</taxon>
        <taxon>Gammaproteobacteria</taxon>
        <taxon>Lysobacterales</taxon>
        <taxon>Lysobacteraceae</taxon>
        <taxon>Xanthomonas</taxon>
    </lineage>
</organism>
<feature type="coiled-coil region" evidence="1">
    <location>
        <begin position="72"/>
        <end position="99"/>
    </location>
</feature>
<dbReference type="HOGENOM" id="CLU_080432_2_0_6"/>
<reference evidence="3 4" key="1">
    <citation type="journal article" date="2005" name="Nucleic Acids Res.">
        <title>The genome sequence of Xanthomonas oryzae pathovar oryzae KACC10331, the bacterial blight pathogen of rice.</title>
        <authorList>
            <person name="Lee B.M."/>
            <person name="Park Y.J."/>
            <person name="Park D.S."/>
            <person name="Kang H.W."/>
            <person name="Kim J.G."/>
            <person name="Song E.S."/>
            <person name="Park I.C."/>
            <person name="Yoon U.H."/>
            <person name="Hahn J.H."/>
            <person name="Koo B.S."/>
            <person name="Lee G.B."/>
            <person name="Kim H."/>
            <person name="Park H.S."/>
            <person name="Yoon K.O."/>
            <person name="Kim J.H."/>
            <person name="Jung C.H."/>
            <person name="Koh N.H."/>
            <person name="Seo J.S."/>
            <person name="Go S.J."/>
        </authorList>
    </citation>
    <scope>NUCLEOTIDE SEQUENCE [LARGE SCALE GENOMIC DNA]</scope>
    <source>
        <strain evidence="4">KACC10331 / KXO85</strain>
    </source>
</reference>
<dbReference type="Proteomes" id="UP000006735">
    <property type="component" value="Chromosome"/>
</dbReference>
<dbReference type="KEGG" id="xoo:XOO0522"/>
<protein>
    <recommendedName>
        <fullName evidence="5">Transmembrane protein</fullName>
    </recommendedName>
</protein>
<dbReference type="STRING" id="291331.XOO0522"/>
<dbReference type="AlphaFoldDB" id="Q5H5J4"/>
<evidence type="ECO:0000256" key="2">
    <source>
        <dbReference type="SAM" id="Phobius"/>
    </source>
</evidence>
<evidence type="ECO:0000313" key="3">
    <source>
        <dbReference type="EMBL" id="AAW73776.1"/>
    </source>
</evidence>
<name>Q5H5J4_XANOR</name>
<keyword evidence="2" id="KW-0472">Membrane</keyword>
<dbReference type="InterPro" id="IPR046703">
    <property type="entry name" value="DUF6776"/>
</dbReference>
<gene>
    <name evidence="3" type="ordered locus">XOO0522</name>
</gene>
<keyword evidence="2" id="KW-0812">Transmembrane</keyword>
<proteinExistence type="predicted"/>
<sequence>MSGLWHTTPPMIAPARPDPMPMRPAARVQIVQRDSGGGRSSGRWLCLVVAVVWLASLGGVWWMATRTAAPRLVEAEAALQQAQRSQAQQRRQIEQLQQRQVNLAMSDKISRAANIEVQASLAERDEQIAALRADVAFYERLVGSTAQRKGLNAHSVQFTAEAGGTWNYSVVLTQNLNRGAISQGQLRFVVEGVRAGKLVTVSWNELHQKPNAAGQPYSFRYFQQLDGSVILPKDFTPQRVNIALSGDGAPVNQTFDWKVAGNGAGE</sequence>
<evidence type="ECO:0000256" key="1">
    <source>
        <dbReference type="SAM" id="Coils"/>
    </source>
</evidence>
<evidence type="ECO:0000313" key="4">
    <source>
        <dbReference type="Proteomes" id="UP000006735"/>
    </source>
</evidence>